<organism evidence="3 5">
    <name type="scientific">Marasmiellus scandens</name>
    <dbReference type="NCBI Taxonomy" id="2682957"/>
    <lineage>
        <taxon>Eukaryota</taxon>
        <taxon>Fungi</taxon>
        <taxon>Dikarya</taxon>
        <taxon>Basidiomycota</taxon>
        <taxon>Agaricomycotina</taxon>
        <taxon>Agaricomycetes</taxon>
        <taxon>Agaricomycetidae</taxon>
        <taxon>Agaricales</taxon>
        <taxon>Marasmiineae</taxon>
        <taxon>Omphalotaceae</taxon>
        <taxon>Marasmiellus</taxon>
    </lineage>
</organism>
<evidence type="ECO:0000313" key="5">
    <source>
        <dbReference type="Proteomes" id="UP001498398"/>
    </source>
</evidence>
<feature type="transmembrane region" description="Helical" evidence="2">
    <location>
        <begin position="6"/>
        <end position="26"/>
    </location>
</feature>
<keyword evidence="5" id="KW-1185">Reference proteome</keyword>
<name>A0ABR1JMV4_9AGAR</name>
<dbReference type="Proteomes" id="UP001498398">
    <property type="component" value="Unassembled WGS sequence"/>
</dbReference>
<feature type="compositionally biased region" description="Low complexity" evidence="1">
    <location>
        <begin position="63"/>
        <end position="98"/>
    </location>
</feature>
<comment type="caution">
    <text evidence="3">The sequence shown here is derived from an EMBL/GenBank/DDBJ whole genome shotgun (WGS) entry which is preliminary data.</text>
</comment>
<evidence type="ECO:0000313" key="3">
    <source>
        <dbReference type="EMBL" id="KAK7463800.1"/>
    </source>
</evidence>
<evidence type="ECO:0000256" key="2">
    <source>
        <dbReference type="SAM" id="Phobius"/>
    </source>
</evidence>
<evidence type="ECO:0000313" key="4">
    <source>
        <dbReference type="EMBL" id="KAK7465767.1"/>
    </source>
</evidence>
<keyword evidence="2" id="KW-0472">Membrane</keyword>
<dbReference type="EMBL" id="JBANRG010000006">
    <property type="protein sequence ID" value="KAK7465767.1"/>
    <property type="molecule type" value="Genomic_DNA"/>
</dbReference>
<evidence type="ECO:0000256" key="1">
    <source>
        <dbReference type="SAM" id="MobiDB-lite"/>
    </source>
</evidence>
<sequence>MQIAIVLGLCGGLSLVIFLLVYHFYVRSKATPLPPRQSLSHHRQAQILREFKEYTLPSSISLASASDNSTPSVSTHSQSPSSYRPRSCKQSMSSCHSSTRGVPHNNRIEIVLPAPLALTPPSSQRSVVDMWAPGPVRSQSLSSHTRTPHRSNSLPPMNSSSYSDTPPPVPRIPSVYMQLPSSTTSVRSPGST</sequence>
<gene>
    <name evidence="4" type="ORF">VKT23_005739</name>
    <name evidence="3" type="ORF">VKT23_007139</name>
</gene>
<feature type="region of interest" description="Disordered" evidence="1">
    <location>
        <begin position="134"/>
        <end position="192"/>
    </location>
</feature>
<reference evidence="3 5" key="1">
    <citation type="submission" date="2024-01" db="EMBL/GenBank/DDBJ databases">
        <title>A draft genome for the cacao thread blight pathogen Marasmiellus scandens.</title>
        <authorList>
            <person name="Baruah I.K."/>
            <person name="Leung J."/>
            <person name="Bukari Y."/>
            <person name="Amoako-Attah I."/>
            <person name="Meinhardt L.W."/>
            <person name="Bailey B.A."/>
            <person name="Cohen S.P."/>
        </authorList>
    </citation>
    <scope>NUCLEOTIDE SEQUENCE [LARGE SCALE GENOMIC DNA]</scope>
    <source>
        <strain evidence="3 5">GH-19</strain>
    </source>
</reference>
<accession>A0ABR1JMV4</accession>
<keyword evidence="2" id="KW-1133">Transmembrane helix</keyword>
<feature type="compositionally biased region" description="Polar residues" evidence="1">
    <location>
        <begin position="179"/>
        <end position="192"/>
    </location>
</feature>
<dbReference type="EMBL" id="JBANRG010000009">
    <property type="protein sequence ID" value="KAK7463800.1"/>
    <property type="molecule type" value="Genomic_DNA"/>
</dbReference>
<proteinExistence type="predicted"/>
<keyword evidence="2" id="KW-0812">Transmembrane</keyword>
<protein>
    <submittedName>
        <fullName evidence="3">Uncharacterized protein</fullName>
    </submittedName>
</protein>
<feature type="region of interest" description="Disordered" evidence="1">
    <location>
        <begin position="63"/>
        <end position="102"/>
    </location>
</feature>
<feature type="compositionally biased region" description="Polar residues" evidence="1">
    <location>
        <begin position="137"/>
        <end position="164"/>
    </location>
</feature>